<dbReference type="Pfam" id="PF10009">
    <property type="entry name" value="DUF2252"/>
    <property type="match status" value="1"/>
</dbReference>
<dbReference type="SUPFAM" id="SSF56112">
    <property type="entry name" value="Protein kinase-like (PK-like)"/>
    <property type="match status" value="1"/>
</dbReference>
<dbReference type="EMBL" id="JAXCLW010000001">
    <property type="protein sequence ID" value="MDY0881934.1"/>
    <property type="molecule type" value="Genomic_DNA"/>
</dbReference>
<evidence type="ECO:0000313" key="1">
    <source>
        <dbReference type="EMBL" id="MDY0881934.1"/>
    </source>
</evidence>
<dbReference type="InterPro" id="IPR011009">
    <property type="entry name" value="Kinase-like_dom_sf"/>
</dbReference>
<name>A0ABU5E868_9PROT</name>
<dbReference type="PANTHER" id="PTHR39441">
    <property type="entry name" value="DUF2252 DOMAIN-CONTAINING PROTEIN"/>
    <property type="match status" value="1"/>
</dbReference>
<dbReference type="Proteomes" id="UP001279642">
    <property type="component" value="Unassembled WGS sequence"/>
</dbReference>
<dbReference type="RefSeq" id="WP_320506976.1">
    <property type="nucleotide sequence ID" value="NZ_JAXCLW010000001.1"/>
</dbReference>
<accession>A0ABU5E868</accession>
<evidence type="ECO:0000313" key="2">
    <source>
        <dbReference type="Proteomes" id="UP001279642"/>
    </source>
</evidence>
<reference evidence="1 2" key="1">
    <citation type="journal article" date="2016" name="Antonie Van Leeuwenhoek">
        <title>Dongia soli sp. nov., isolated from soil from Dokdo, Korea.</title>
        <authorList>
            <person name="Kim D.U."/>
            <person name="Lee H."/>
            <person name="Kim H."/>
            <person name="Kim S.G."/>
            <person name="Ka J.O."/>
        </authorList>
    </citation>
    <scope>NUCLEOTIDE SEQUENCE [LARGE SCALE GENOMIC DNA]</scope>
    <source>
        <strain evidence="1 2">D78</strain>
    </source>
</reference>
<organism evidence="1 2">
    <name type="scientific">Dongia soli</name>
    <dbReference type="NCBI Taxonomy" id="600628"/>
    <lineage>
        <taxon>Bacteria</taxon>
        <taxon>Pseudomonadati</taxon>
        <taxon>Pseudomonadota</taxon>
        <taxon>Alphaproteobacteria</taxon>
        <taxon>Rhodospirillales</taxon>
        <taxon>Dongiaceae</taxon>
        <taxon>Dongia</taxon>
    </lineage>
</organism>
<gene>
    <name evidence="1" type="ORF">SMD27_03700</name>
</gene>
<dbReference type="InterPro" id="IPR018721">
    <property type="entry name" value="DUF2252"/>
</dbReference>
<dbReference type="PANTHER" id="PTHR39441:SF1">
    <property type="entry name" value="DUF2252 DOMAIN-CONTAINING PROTEIN"/>
    <property type="match status" value="1"/>
</dbReference>
<keyword evidence="2" id="KW-1185">Reference proteome</keyword>
<sequence length="445" mass="49353">MRARRARTVEIDAAYRPPAIRRLVERDAGRASGLLVRKYQRMAADPFAFFRGAGHIFHADFPTGFDEFPLVWLNGDLHLENFGTYRGDNRLTYFDLGDFDEGALGPASRDLMRFLSGLHLAMPLLGQPATVADRLARAYLAAYANALHEGKALWLDHRLASGLIGNLMTNLERRQSCSAWLRSRVEGQYHGPRRDSRRLRLDVGKFMPVPAEWRGAVERTVERLAKDQERAGQGSWHLLDIAWRVAGLGTLGLPRFGVLIRVAQGSAGRPITTEGDLLLLDLKQQPGSAMAPYLHLDQPDFASEADRIVAIENRLQAVSPALLRAVKISGQSFTLRELQPEADKLDLAKILASSGHLESADLAKAVETMGRLTAWAQLRSAGRQGSAIADQLIAFAGRKDWRPDLLRAGRAMAKQTEQLWRNSRDWLSTESGRLRDAAALATMPA</sequence>
<protein>
    <submittedName>
        <fullName evidence="1">DUF2252 family protein</fullName>
    </submittedName>
</protein>
<comment type="caution">
    <text evidence="1">The sequence shown here is derived from an EMBL/GenBank/DDBJ whole genome shotgun (WGS) entry which is preliminary data.</text>
</comment>
<proteinExistence type="predicted"/>